<accession>A0A6J1ESI7</accession>
<dbReference type="KEGG" id="cmos:111437171"/>
<feature type="region of interest" description="Disordered" evidence="1">
    <location>
        <begin position="1"/>
        <end position="32"/>
    </location>
</feature>
<dbReference type="PANTHER" id="PTHR33974">
    <property type="entry name" value="VASCULAR-RELATED UNKNOWN PROTEIN 1-RELATED"/>
    <property type="match status" value="1"/>
</dbReference>
<protein>
    <submittedName>
        <fullName evidence="3 4">Uncharacterized protein</fullName>
    </submittedName>
</protein>
<evidence type="ECO:0000313" key="3">
    <source>
        <dbReference type="RefSeq" id="XP_022930798.1"/>
    </source>
</evidence>
<keyword evidence="2" id="KW-1185">Reference proteome</keyword>
<name>A0A6J1ESI7_CUCMO</name>
<evidence type="ECO:0000256" key="1">
    <source>
        <dbReference type="SAM" id="MobiDB-lite"/>
    </source>
</evidence>
<dbReference type="PANTHER" id="PTHR33974:SF2">
    <property type="entry name" value="VASCULAR-RELATED UNKNOWN PROTEIN 1"/>
    <property type="match status" value="1"/>
</dbReference>
<organism evidence="2 4">
    <name type="scientific">Cucurbita moschata</name>
    <name type="common">Winter crookneck squash</name>
    <name type="synonym">Cucurbita pepo var. moschata</name>
    <dbReference type="NCBI Taxonomy" id="3662"/>
    <lineage>
        <taxon>Eukaryota</taxon>
        <taxon>Viridiplantae</taxon>
        <taxon>Streptophyta</taxon>
        <taxon>Embryophyta</taxon>
        <taxon>Tracheophyta</taxon>
        <taxon>Spermatophyta</taxon>
        <taxon>Magnoliopsida</taxon>
        <taxon>eudicotyledons</taxon>
        <taxon>Gunneridae</taxon>
        <taxon>Pentapetalae</taxon>
        <taxon>rosids</taxon>
        <taxon>fabids</taxon>
        <taxon>Cucurbitales</taxon>
        <taxon>Cucurbitaceae</taxon>
        <taxon>Cucurbiteae</taxon>
        <taxon>Cucurbita</taxon>
    </lineage>
</organism>
<sequence length="126" mass="13572">MDKKNAAAAGVDPPPEKSSSAATGAEEPSESGWTEYLEDYLWSEIERKSSFLCCSSSGSCSWDISEANKEKINGLSPFCSVGEVILDAPNKLSFKKTTTQRIFDDDSLEDTATSPVLTPKVADLNV</sequence>
<dbReference type="AlphaFoldDB" id="A0A6J1ESI7"/>
<dbReference type="GO" id="GO:0010089">
    <property type="term" value="P:xylem development"/>
    <property type="evidence" value="ECO:0007669"/>
    <property type="project" value="InterPro"/>
</dbReference>
<dbReference type="GeneID" id="111437171"/>
<dbReference type="RefSeq" id="XP_022930799.1">
    <property type="nucleotide sequence ID" value="XM_023075031.1"/>
</dbReference>
<gene>
    <name evidence="3 4" type="primary">LOC111437171</name>
</gene>
<evidence type="ECO:0000313" key="2">
    <source>
        <dbReference type="Proteomes" id="UP000504609"/>
    </source>
</evidence>
<evidence type="ECO:0000313" key="4">
    <source>
        <dbReference type="RefSeq" id="XP_022930799.1"/>
    </source>
</evidence>
<dbReference type="InterPro" id="IPR039280">
    <property type="entry name" value="VUP"/>
</dbReference>
<proteinExistence type="predicted"/>
<dbReference type="RefSeq" id="XP_022930798.1">
    <property type="nucleotide sequence ID" value="XM_023075030.1"/>
</dbReference>
<dbReference type="Proteomes" id="UP000504609">
    <property type="component" value="Unplaced"/>
</dbReference>
<reference evidence="3 4" key="1">
    <citation type="submission" date="2025-04" db="UniProtKB">
        <authorList>
            <consortium name="RefSeq"/>
        </authorList>
    </citation>
    <scope>IDENTIFICATION</scope>
    <source>
        <tissue evidence="3 4">Young leaves</tissue>
    </source>
</reference>